<organism evidence="1 2">
    <name type="scientific">Methylobacterium cerastii</name>
    <dbReference type="NCBI Taxonomy" id="932741"/>
    <lineage>
        <taxon>Bacteria</taxon>
        <taxon>Pseudomonadati</taxon>
        <taxon>Pseudomonadota</taxon>
        <taxon>Alphaproteobacteria</taxon>
        <taxon>Hyphomicrobiales</taxon>
        <taxon>Methylobacteriaceae</taxon>
        <taxon>Methylobacterium</taxon>
    </lineage>
</organism>
<gene>
    <name evidence="1" type="ORF">AFCDBAGC_3811</name>
</gene>
<name>A0ABQ4QL02_9HYPH</name>
<dbReference type="RefSeq" id="WP_238272731.1">
    <property type="nucleotide sequence ID" value="NZ_BPQG01000057.1"/>
</dbReference>
<comment type="caution">
    <text evidence="1">The sequence shown here is derived from an EMBL/GenBank/DDBJ whole genome shotgun (WGS) entry which is preliminary data.</text>
</comment>
<proteinExistence type="predicted"/>
<accession>A0ABQ4QL02</accession>
<evidence type="ECO:0008006" key="3">
    <source>
        <dbReference type="Google" id="ProtNLM"/>
    </source>
</evidence>
<evidence type="ECO:0000313" key="2">
    <source>
        <dbReference type="Proteomes" id="UP001055117"/>
    </source>
</evidence>
<sequence length="186" mass="21574">MSNHVNIRQGIAGGSARRFTSDEQRQTIEWLASFSCTHFITLATNDLDLRSAQRHLIRGFRGHDRMVELARAWEGRMNRRLLGPRWARTNKSGERLQAFYFLERAYSNPHWHVLARIQEPDPARYMQKIAKLQDHTDEIWTTIIRSGSTDIKQILDEGAANYVAKELPRPVSWDYFIPAGHFDPTG</sequence>
<protein>
    <recommendedName>
        <fullName evidence="3">Transposase</fullName>
    </recommendedName>
</protein>
<dbReference type="Proteomes" id="UP001055117">
    <property type="component" value="Unassembled WGS sequence"/>
</dbReference>
<evidence type="ECO:0000313" key="1">
    <source>
        <dbReference type="EMBL" id="GJD45933.1"/>
    </source>
</evidence>
<reference evidence="1 2" key="1">
    <citation type="journal article" date="2021" name="Front. Microbiol.">
        <title>Comprehensive Comparative Genomics and Phenotyping of Methylobacterium Species.</title>
        <authorList>
            <person name="Alessa O."/>
            <person name="Ogura Y."/>
            <person name="Fujitani Y."/>
            <person name="Takami H."/>
            <person name="Hayashi T."/>
            <person name="Sahin N."/>
            <person name="Tani A."/>
        </authorList>
    </citation>
    <scope>NUCLEOTIDE SEQUENCE [LARGE SCALE GENOMIC DNA]</scope>
    <source>
        <strain evidence="1 2">DSM 23679</strain>
    </source>
</reference>
<dbReference type="EMBL" id="BPQG01000057">
    <property type="protein sequence ID" value="GJD45933.1"/>
    <property type="molecule type" value="Genomic_DNA"/>
</dbReference>
<keyword evidence="2" id="KW-1185">Reference proteome</keyword>